<proteinExistence type="inferred from homology"/>
<evidence type="ECO:0000313" key="4">
    <source>
        <dbReference type="EMBL" id="KAJ7955830.1"/>
    </source>
</evidence>
<organism evidence="4 5">
    <name type="scientific">Quillaja saponaria</name>
    <name type="common">Soap bark tree</name>
    <dbReference type="NCBI Taxonomy" id="32244"/>
    <lineage>
        <taxon>Eukaryota</taxon>
        <taxon>Viridiplantae</taxon>
        <taxon>Streptophyta</taxon>
        <taxon>Embryophyta</taxon>
        <taxon>Tracheophyta</taxon>
        <taxon>Spermatophyta</taxon>
        <taxon>Magnoliopsida</taxon>
        <taxon>eudicotyledons</taxon>
        <taxon>Gunneridae</taxon>
        <taxon>Pentapetalae</taxon>
        <taxon>rosids</taxon>
        <taxon>fabids</taxon>
        <taxon>Fabales</taxon>
        <taxon>Quillajaceae</taxon>
        <taxon>Quillaja</taxon>
    </lineage>
</organism>
<evidence type="ECO:0000256" key="2">
    <source>
        <dbReference type="ARBA" id="ARBA00022737"/>
    </source>
</evidence>
<dbReference type="KEGG" id="qsa:O6P43_022358"/>
<dbReference type="InterPro" id="IPR002885">
    <property type="entry name" value="PPR_rpt"/>
</dbReference>
<protein>
    <submittedName>
        <fullName evidence="4">Pentatricopeptide repeat-containing protein</fullName>
    </submittedName>
</protein>
<dbReference type="Gene3D" id="1.25.40.10">
    <property type="entry name" value="Tetratricopeptide repeat domain"/>
    <property type="match status" value="6"/>
</dbReference>
<feature type="repeat" description="PPR" evidence="3">
    <location>
        <begin position="356"/>
        <end position="390"/>
    </location>
</feature>
<evidence type="ECO:0000256" key="1">
    <source>
        <dbReference type="ARBA" id="ARBA00007626"/>
    </source>
</evidence>
<dbReference type="PROSITE" id="PS51375">
    <property type="entry name" value="PPR"/>
    <property type="match status" value="8"/>
</dbReference>
<feature type="repeat" description="PPR" evidence="3">
    <location>
        <begin position="180"/>
        <end position="214"/>
    </location>
</feature>
<dbReference type="Pfam" id="PF12854">
    <property type="entry name" value="PPR_1"/>
    <property type="match status" value="1"/>
</dbReference>
<dbReference type="InterPro" id="IPR011990">
    <property type="entry name" value="TPR-like_helical_dom_sf"/>
</dbReference>
<dbReference type="Proteomes" id="UP001163823">
    <property type="component" value="Chromosome 9"/>
</dbReference>
<gene>
    <name evidence="4" type="ORF">O6P43_022358</name>
</gene>
<dbReference type="AlphaFoldDB" id="A0AAD7PIC1"/>
<accession>A0AAD7PIC1</accession>
<comment type="similarity">
    <text evidence="1">Belongs to the PPR family. P subfamily.</text>
</comment>
<evidence type="ECO:0000256" key="3">
    <source>
        <dbReference type="PROSITE-ProRule" id="PRU00708"/>
    </source>
</evidence>
<feature type="repeat" description="PPR" evidence="3">
    <location>
        <begin position="216"/>
        <end position="250"/>
    </location>
</feature>
<reference evidence="4" key="1">
    <citation type="journal article" date="2023" name="Science">
        <title>Elucidation of the pathway for biosynthesis of saponin adjuvants from the soapbark tree.</title>
        <authorList>
            <person name="Reed J."/>
            <person name="Orme A."/>
            <person name="El-Demerdash A."/>
            <person name="Owen C."/>
            <person name="Martin L.B.B."/>
            <person name="Misra R.C."/>
            <person name="Kikuchi S."/>
            <person name="Rejzek M."/>
            <person name="Martin A.C."/>
            <person name="Harkess A."/>
            <person name="Leebens-Mack J."/>
            <person name="Louveau T."/>
            <person name="Stephenson M.J."/>
            <person name="Osbourn A."/>
        </authorList>
    </citation>
    <scope>NUCLEOTIDE SEQUENCE</scope>
    <source>
        <strain evidence="4">S10</strain>
    </source>
</reference>
<comment type="caution">
    <text evidence="4">The sequence shown here is derived from an EMBL/GenBank/DDBJ whole genome shotgun (WGS) entry which is preliminary data.</text>
</comment>
<keyword evidence="5" id="KW-1185">Reference proteome</keyword>
<feature type="repeat" description="PPR" evidence="3">
    <location>
        <begin position="286"/>
        <end position="320"/>
    </location>
</feature>
<sequence length="712" mass="80583">MFRTREWRGFSSSSHTKFSKIPSLQALLKSGFTPTATAINKFFLFLFRVHKFESIIHFFSQMNSNKINGNSQTHSIVAWALLKSHKFEEAEKFMKTQMAKSSKSPIIRMWESLIQGFCIKQKDPEKALSVLRDCLRKHGILPSSFTFCSIIHKFSSQGNMGKAIEVLELMSDDKVKYPFDNFVCSSVISGFCKIGKPELALGFFENAISSGALQANIVTYTALVSALCKLGRVSEVCDLVYRMEKEGLAFDVIFYSSWVCGYIEEKILLELLRKKRQMVEKGINHDTISYTILIDGFSKLGDVEKAFGFLEKMRNDGLKPNSVTYTAIISSLCKKGKLEEAFAVFKSIGDLGAEVDEFMFATLIDGFSRRGDFDNVFYLLDEMEKREIIPSIVTYNTVINGFCKSRKMLEADDLSKNIAADIITYSTLLHGYTNEENIPGILETKRRVEEAGVSLDVVMCNVLIKALFMVGAFEDVYLLYKGMPETDLVPDSITYCTLIDGYCKVGRIDEALEIFDEFRTTSISSSACYHSIIDGLCKSDMGGMAVEVFIELNEKSLVSHVGIYKMLMKTIFKEKGVKGVLHFVSRMESLVPDTYNIICNNYILFLCKRGFAENASEMYMMMRRKGSSMTSKSYYSILRGLIRAGRSRQSLPLLCSFLKEYGLVESRVRKILTHYLCLRDVDSALWFLGKMMDNSSAVTFPCFCSQGPHKVW</sequence>
<feature type="repeat" description="PPR" evidence="3">
    <location>
        <begin position="106"/>
        <end position="142"/>
    </location>
</feature>
<feature type="repeat" description="PPR" evidence="3">
    <location>
        <begin position="321"/>
        <end position="355"/>
    </location>
</feature>
<dbReference type="NCBIfam" id="TIGR00756">
    <property type="entry name" value="PPR"/>
    <property type="match status" value="8"/>
</dbReference>
<keyword evidence="2" id="KW-0677">Repeat</keyword>
<name>A0AAD7PIC1_QUISA</name>
<dbReference type="PANTHER" id="PTHR47447">
    <property type="entry name" value="OS03G0856100 PROTEIN"/>
    <property type="match status" value="1"/>
</dbReference>
<feature type="repeat" description="PPR" evidence="3">
    <location>
        <begin position="456"/>
        <end position="490"/>
    </location>
</feature>
<feature type="repeat" description="PPR" evidence="3">
    <location>
        <begin position="491"/>
        <end position="525"/>
    </location>
</feature>
<dbReference type="EMBL" id="JARAOO010000009">
    <property type="protein sequence ID" value="KAJ7955830.1"/>
    <property type="molecule type" value="Genomic_DNA"/>
</dbReference>
<dbReference type="Pfam" id="PF13041">
    <property type="entry name" value="PPR_2"/>
    <property type="match status" value="2"/>
</dbReference>
<dbReference type="Pfam" id="PF13812">
    <property type="entry name" value="PPR_3"/>
    <property type="match status" value="1"/>
</dbReference>
<evidence type="ECO:0000313" key="5">
    <source>
        <dbReference type="Proteomes" id="UP001163823"/>
    </source>
</evidence>
<dbReference type="PANTHER" id="PTHR47447:SF22">
    <property type="entry name" value="TETRATRICOPEPTIDE-LIKE HELICAL DOMAIN SUPERFAMILY"/>
    <property type="match status" value="1"/>
</dbReference>
<dbReference type="Pfam" id="PF01535">
    <property type="entry name" value="PPR"/>
    <property type="match status" value="5"/>
</dbReference>